<keyword evidence="1" id="KW-0472">Membrane</keyword>
<sequence>MEKALAISNAFLGLLAFSLQVSAMVLFLSVQDKVATGIWGGILLVVFALSLINKSLNSSGTIRIAVLIVSLIGVMMIGLYSWSIHSYHEFIGCHSFFDFVYICPNNSRIVIDSLMIVCGILIVLVNGIIGLRASAFIHNPYQLPDGTIGGI</sequence>
<feature type="transmembrane region" description="Helical" evidence="1">
    <location>
        <begin position="64"/>
        <end position="82"/>
    </location>
</feature>
<reference evidence="2 3" key="1">
    <citation type="journal article" date="2011" name="Science">
        <title>The ecoresponsive genome of Daphnia pulex.</title>
        <authorList>
            <person name="Colbourne J.K."/>
            <person name="Pfrender M.E."/>
            <person name="Gilbert D."/>
            <person name="Thomas W.K."/>
            <person name="Tucker A."/>
            <person name="Oakley T.H."/>
            <person name="Tokishita S."/>
            <person name="Aerts A."/>
            <person name="Arnold G.J."/>
            <person name="Basu M.K."/>
            <person name="Bauer D.J."/>
            <person name="Caceres C.E."/>
            <person name="Carmel L."/>
            <person name="Casola C."/>
            <person name="Choi J.H."/>
            <person name="Detter J.C."/>
            <person name="Dong Q."/>
            <person name="Dusheyko S."/>
            <person name="Eads B.D."/>
            <person name="Frohlich T."/>
            <person name="Geiler-Samerotte K.A."/>
            <person name="Gerlach D."/>
            <person name="Hatcher P."/>
            <person name="Jogdeo S."/>
            <person name="Krijgsveld J."/>
            <person name="Kriventseva E.V."/>
            <person name="Kultz D."/>
            <person name="Laforsch C."/>
            <person name="Lindquist E."/>
            <person name="Lopez J."/>
            <person name="Manak J.R."/>
            <person name="Muller J."/>
            <person name="Pangilinan J."/>
            <person name="Patwardhan R.P."/>
            <person name="Pitluck S."/>
            <person name="Pritham E.J."/>
            <person name="Rechtsteiner A."/>
            <person name="Rho M."/>
            <person name="Rogozin I.B."/>
            <person name="Sakarya O."/>
            <person name="Salamov A."/>
            <person name="Schaack S."/>
            <person name="Shapiro H."/>
            <person name="Shiga Y."/>
            <person name="Skalitzky C."/>
            <person name="Smith Z."/>
            <person name="Souvorov A."/>
            <person name="Sung W."/>
            <person name="Tang Z."/>
            <person name="Tsuchiya D."/>
            <person name="Tu H."/>
            <person name="Vos H."/>
            <person name="Wang M."/>
            <person name="Wolf Y.I."/>
            <person name="Yamagata H."/>
            <person name="Yamada T."/>
            <person name="Ye Y."/>
            <person name="Shaw J.R."/>
            <person name="Andrews J."/>
            <person name="Crease T.J."/>
            <person name="Tang H."/>
            <person name="Lucas S.M."/>
            <person name="Robertson H.M."/>
            <person name="Bork P."/>
            <person name="Koonin E.V."/>
            <person name="Zdobnov E.M."/>
            <person name="Grigoriev I.V."/>
            <person name="Lynch M."/>
            <person name="Boore J.L."/>
        </authorList>
    </citation>
    <scope>NUCLEOTIDE SEQUENCE [LARGE SCALE GENOMIC DNA]</scope>
</reference>
<evidence type="ECO:0000313" key="2">
    <source>
        <dbReference type="EMBL" id="EFX82347.1"/>
    </source>
</evidence>
<dbReference type="AlphaFoldDB" id="E9GEA1"/>
<dbReference type="EMBL" id="GL732540">
    <property type="protein sequence ID" value="EFX82347.1"/>
    <property type="molecule type" value="Genomic_DNA"/>
</dbReference>
<gene>
    <name evidence="2" type="ORF">DAPPUDRAFT_316888</name>
</gene>
<keyword evidence="1" id="KW-1133">Transmembrane helix</keyword>
<keyword evidence="1" id="KW-0812">Transmembrane</keyword>
<feature type="transmembrane region" description="Helical" evidence="1">
    <location>
        <begin position="33"/>
        <end position="52"/>
    </location>
</feature>
<name>E9GEA1_DAPPU</name>
<dbReference type="KEGG" id="dpx:DAPPUDRAFT_316888"/>
<evidence type="ECO:0008006" key="4">
    <source>
        <dbReference type="Google" id="ProtNLM"/>
    </source>
</evidence>
<protein>
    <recommendedName>
        <fullName evidence="4">MARVEL domain-containing protein</fullName>
    </recommendedName>
</protein>
<dbReference type="OrthoDB" id="6362607at2759"/>
<dbReference type="Proteomes" id="UP000000305">
    <property type="component" value="Unassembled WGS sequence"/>
</dbReference>
<proteinExistence type="predicted"/>
<dbReference type="HOGENOM" id="CLU_152141_0_0_1"/>
<dbReference type="InParanoid" id="E9GEA1"/>
<evidence type="ECO:0000256" key="1">
    <source>
        <dbReference type="SAM" id="Phobius"/>
    </source>
</evidence>
<evidence type="ECO:0000313" key="3">
    <source>
        <dbReference type="Proteomes" id="UP000000305"/>
    </source>
</evidence>
<keyword evidence="3" id="KW-1185">Reference proteome</keyword>
<organism evidence="2 3">
    <name type="scientific">Daphnia pulex</name>
    <name type="common">Water flea</name>
    <dbReference type="NCBI Taxonomy" id="6669"/>
    <lineage>
        <taxon>Eukaryota</taxon>
        <taxon>Metazoa</taxon>
        <taxon>Ecdysozoa</taxon>
        <taxon>Arthropoda</taxon>
        <taxon>Crustacea</taxon>
        <taxon>Branchiopoda</taxon>
        <taxon>Diplostraca</taxon>
        <taxon>Cladocera</taxon>
        <taxon>Anomopoda</taxon>
        <taxon>Daphniidae</taxon>
        <taxon>Daphnia</taxon>
    </lineage>
</organism>
<accession>E9GEA1</accession>
<dbReference type="PhylomeDB" id="E9GEA1"/>
<feature type="transmembrane region" description="Helical" evidence="1">
    <location>
        <begin position="109"/>
        <end position="131"/>
    </location>
</feature>